<reference evidence="3" key="1">
    <citation type="journal article" date="2019" name="Int. J. Syst. Evol. Microbiol.">
        <title>The Global Catalogue of Microorganisms (GCM) 10K type strain sequencing project: providing services to taxonomists for standard genome sequencing and annotation.</title>
        <authorList>
            <consortium name="The Broad Institute Genomics Platform"/>
            <consortium name="The Broad Institute Genome Sequencing Center for Infectious Disease"/>
            <person name="Wu L."/>
            <person name="Ma J."/>
        </authorList>
    </citation>
    <scope>NUCLEOTIDE SEQUENCE [LARGE SCALE GENOMIC DNA]</scope>
    <source>
        <strain evidence="3">XZYJT-10</strain>
    </source>
</reference>
<proteinExistence type="predicted"/>
<feature type="region of interest" description="Disordered" evidence="1">
    <location>
        <begin position="186"/>
        <end position="223"/>
    </location>
</feature>
<dbReference type="RefSeq" id="WP_378978186.1">
    <property type="nucleotide sequence ID" value="NZ_JBHTBJ010000081.1"/>
</dbReference>
<dbReference type="Proteomes" id="UP001596548">
    <property type="component" value="Unassembled WGS sequence"/>
</dbReference>
<name>A0ABW2I5V3_9ACTN</name>
<evidence type="ECO:0000313" key="2">
    <source>
        <dbReference type="EMBL" id="MFC7280162.1"/>
    </source>
</evidence>
<evidence type="ECO:0000256" key="1">
    <source>
        <dbReference type="SAM" id="MobiDB-lite"/>
    </source>
</evidence>
<sequence length="223" mass="25280">MTWSEQIRRELETALNEAEALGLRLDRSDGACELLVTVCALPAQRAHDPDPRRVLRLLRPTRIRVLLREDGHGGYGPAIGLRGLDDVESFFASLGRWESMYGWEFLDRPERISDWPSQPSLTLDLRPGPSPHCLFWFNECWQTTGTRYCIEGTVDFEDLQITRADGEAEPLANFTAEGRRWREMLYGRRGNPPQVQTRPADAPSWRDNEGGTSFVGDQPGPTP</sequence>
<organism evidence="2 3">
    <name type="scientific">Paractinoplanes rhizophilus</name>
    <dbReference type="NCBI Taxonomy" id="1416877"/>
    <lineage>
        <taxon>Bacteria</taxon>
        <taxon>Bacillati</taxon>
        <taxon>Actinomycetota</taxon>
        <taxon>Actinomycetes</taxon>
        <taxon>Micromonosporales</taxon>
        <taxon>Micromonosporaceae</taxon>
        <taxon>Paractinoplanes</taxon>
    </lineage>
</organism>
<keyword evidence="3" id="KW-1185">Reference proteome</keyword>
<comment type="caution">
    <text evidence="2">The sequence shown here is derived from an EMBL/GenBank/DDBJ whole genome shotgun (WGS) entry which is preliminary data.</text>
</comment>
<protein>
    <submittedName>
        <fullName evidence="2">Uncharacterized protein</fullName>
    </submittedName>
</protein>
<accession>A0ABW2I5V3</accession>
<gene>
    <name evidence="2" type="ORF">ACFQS1_39910</name>
</gene>
<dbReference type="EMBL" id="JBHTBJ010000081">
    <property type="protein sequence ID" value="MFC7280162.1"/>
    <property type="molecule type" value="Genomic_DNA"/>
</dbReference>
<evidence type="ECO:0000313" key="3">
    <source>
        <dbReference type="Proteomes" id="UP001596548"/>
    </source>
</evidence>